<organism evidence="1 2">
    <name type="scientific">Streptomyces longisporus</name>
    <dbReference type="NCBI Taxonomy" id="1948"/>
    <lineage>
        <taxon>Bacteria</taxon>
        <taxon>Bacillati</taxon>
        <taxon>Actinomycetota</taxon>
        <taxon>Actinomycetes</taxon>
        <taxon>Kitasatosporales</taxon>
        <taxon>Streptomycetaceae</taxon>
        <taxon>Streptomyces</taxon>
    </lineage>
</organism>
<reference evidence="1 2" key="1">
    <citation type="journal article" date="2019" name="Int. J. Syst. Evol. Microbiol.">
        <title>The Global Catalogue of Microorganisms (GCM) 10K type strain sequencing project: providing services to taxonomists for standard genome sequencing and annotation.</title>
        <authorList>
            <consortium name="The Broad Institute Genomics Platform"/>
            <consortium name="The Broad Institute Genome Sequencing Center for Infectious Disease"/>
            <person name="Wu L."/>
            <person name="Ma J."/>
        </authorList>
    </citation>
    <scope>NUCLEOTIDE SEQUENCE [LARGE SCALE GENOMIC DNA]</scope>
    <source>
        <strain evidence="1 2">JCM 4395</strain>
    </source>
</reference>
<evidence type="ECO:0000313" key="2">
    <source>
        <dbReference type="Proteomes" id="UP001501777"/>
    </source>
</evidence>
<dbReference type="Proteomes" id="UP001501777">
    <property type="component" value="Unassembled WGS sequence"/>
</dbReference>
<protein>
    <submittedName>
        <fullName evidence="1">Uncharacterized protein</fullName>
    </submittedName>
</protein>
<gene>
    <name evidence="1" type="ORF">GCM10010276_06730</name>
</gene>
<name>A0ABN3L1A4_STRLO</name>
<keyword evidence="2" id="KW-1185">Reference proteome</keyword>
<comment type="caution">
    <text evidence="1">The sequence shown here is derived from an EMBL/GenBank/DDBJ whole genome shotgun (WGS) entry which is preliminary data.</text>
</comment>
<dbReference type="EMBL" id="BAAASG010000002">
    <property type="protein sequence ID" value="GAA2474217.1"/>
    <property type="molecule type" value="Genomic_DNA"/>
</dbReference>
<proteinExistence type="predicted"/>
<accession>A0ABN3L1A4</accession>
<evidence type="ECO:0000313" key="1">
    <source>
        <dbReference type="EMBL" id="GAA2474217.1"/>
    </source>
</evidence>
<sequence length="58" mass="5803">MPHAPLLLREEHALVVTETVDPLVLTEIPVPCAAAGTAARASGSAAAAAAVRAERTTG</sequence>